<keyword evidence="1" id="KW-1133">Transmembrane helix</keyword>
<feature type="transmembrane region" description="Helical" evidence="1">
    <location>
        <begin position="401"/>
        <end position="418"/>
    </location>
</feature>
<feature type="transmembrane region" description="Helical" evidence="1">
    <location>
        <begin position="234"/>
        <end position="253"/>
    </location>
</feature>
<dbReference type="AlphaFoldDB" id="A0A4D8RI40"/>
<protein>
    <recommendedName>
        <fullName evidence="4">Glycosyltransferase RgtA/B/C/D-like domain-containing protein</fullName>
    </recommendedName>
</protein>
<feature type="transmembrane region" description="Helical" evidence="1">
    <location>
        <begin position="162"/>
        <end position="183"/>
    </location>
</feature>
<organism evidence="2 3">
    <name type="scientific">Azospirillum brasilense</name>
    <dbReference type="NCBI Taxonomy" id="192"/>
    <lineage>
        <taxon>Bacteria</taxon>
        <taxon>Pseudomonadati</taxon>
        <taxon>Pseudomonadota</taxon>
        <taxon>Alphaproteobacteria</taxon>
        <taxon>Rhodospirillales</taxon>
        <taxon>Azospirillaceae</taxon>
        <taxon>Azospirillum</taxon>
    </lineage>
</organism>
<evidence type="ECO:0000256" key="1">
    <source>
        <dbReference type="SAM" id="Phobius"/>
    </source>
</evidence>
<geneLocation type="plasmid" evidence="2">
    <name>p5</name>
</geneLocation>
<feature type="transmembrane region" description="Helical" evidence="1">
    <location>
        <begin position="371"/>
        <end position="395"/>
    </location>
</feature>
<name>A0A4D8RI40_AZOBR</name>
<feature type="transmembrane region" description="Helical" evidence="1">
    <location>
        <begin position="189"/>
        <end position="205"/>
    </location>
</feature>
<feature type="transmembrane region" description="Helical" evidence="1">
    <location>
        <begin position="131"/>
        <end position="150"/>
    </location>
</feature>
<evidence type="ECO:0008006" key="4">
    <source>
        <dbReference type="Google" id="ProtNLM"/>
    </source>
</evidence>
<keyword evidence="2" id="KW-0614">Plasmid</keyword>
<gene>
    <name evidence="2" type="ORF">D3869_32525</name>
</gene>
<feature type="transmembrane region" description="Helical" evidence="1">
    <location>
        <begin position="320"/>
        <end position="344"/>
    </location>
</feature>
<evidence type="ECO:0000313" key="3">
    <source>
        <dbReference type="Proteomes" id="UP000298693"/>
    </source>
</evidence>
<feature type="transmembrane region" description="Helical" evidence="1">
    <location>
        <begin position="56"/>
        <end position="74"/>
    </location>
</feature>
<reference evidence="2 3" key="1">
    <citation type="submission" date="2018-09" db="EMBL/GenBank/DDBJ databases">
        <title>Whole genome based analysis of evolution and adaptive divergence in Indian and Brazilian strains of Azospirillum brasilense.</title>
        <authorList>
            <person name="Singh C."/>
            <person name="Tripathi A.K."/>
        </authorList>
    </citation>
    <scope>NUCLEOTIDE SEQUENCE [LARGE SCALE GENOMIC DNA]</scope>
    <source>
        <strain evidence="2 3">MTCC4039</strain>
        <plasmid evidence="2 3">p5</plasmid>
    </source>
</reference>
<accession>A0A4D8RI40</accession>
<feature type="transmembrane region" description="Helical" evidence="1">
    <location>
        <begin position="262"/>
        <end position="279"/>
    </location>
</feature>
<keyword evidence="1" id="KW-0472">Membrane</keyword>
<proteinExistence type="predicted"/>
<feature type="transmembrane region" description="Helical" evidence="1">
    <location>
        <begin position="430"/>
        <end position="452"/>
    </location>
</feature>
<sequence length="755" mass="80844">MSTDDSGTTASLCPPAKFLTAPCFLVCSTPFRNVIELVEMGRENHRISSGGAATRILLPAAWLLVLITALLNGFRLSLHSDMLFQADLFQDLFDLGGAWSHWRFTPAPAYVPDTALNALAYFLLAQPGDRILLVTILQILILAGSAIFLARQIMPDVSKVGIALLLIALSLANLVAVDHGWFYHIHNNVHVPTTIFGLLCLGAFLRFIDRGGVVWLLGLGLGVVVAVLSGSLFILAFVVPMALVGLMTAALAGRDARTRNRVILATLMVLGAFAVAKGLEGYVTYNDPLLGRASISRVRMIASLNKFLDSFELLYSAADALVWVFLGSMAAALLYSMAALPGIVQFRRETGARTEGLSSLRVGMVECDGKLTIAWAFLLASCGVLITGSIISGGYADEFGLRYLMLPGALVFLLSLIVHDRRCAGRPTRFRWSAYAAGLCLVGLGATGAAMATSRIMTPNFSLLDLRESGNLPILGLQGDNRLNEREIGACLDDLGGKHKLRTGISDYWHARGVQYQTRSIDRMIAVQPDLRPLFWMSTVGPLIRQQHYGTHINFVIAARNSAAAGSTPFLADNIEAQLPSGYERHRCEQAAFDVFYYSGSELHDFMMKRRVPQTKLETGLWGGSAVALVAADLPGIVGHVQGDARTVQGGDGQGGVLTFGPYANLSPGKYVACVDYQSSTGGSGGADVGSWDFVGVVDGPETFFQAPLKTGGQSACSGEVSVPKGAKNVEVRTFFNGVGDLSVSGIALKRIDSK</sequence>
<keyword evidence="1" id="KW-0812">Transmembrane</keyword>
<evidence type="ECO:0000313" key="2">
    <source>
        <dbReference type="EMBL" id="QCO20013.1"/>
    </source>
</evidence>
<dbReference type="EMBL" id="CP032350">
    <property type="protein sequence ID" value="QCO20013.1"/>
    <property type="molecule type" value="Genomic_DNA"/>
</dbReference>
<dbReference type="Proteomes" id="UP000298693">
    <property type="component" value="Plasmid p5"/>
</dbReference>